<protein>
    <submittedName>
        <fullName evidence="1">Uncharacterized protein</fullName>
    </submittedName>
</protein>
<evidence type="ECO:0000313" key="2">
    <source>
        <dbReference type="Proteomes" id="UP000748108"/>
    </source>
</evidence>
<reference evidence="1" key="1">
    <citation type="journal article" date="2021" name="Microbiology">
        <title>Metagenomic Analysis of the Microbial Community in the Underground Coal Fire Area (Kemerovo Region, Russia) Revealed Predominance of Thermophilic Members of the Phyla Deinococcus-thermus, Aquificae, and Firmicutes.</title>
        <authorList>
            <person name="Kadnikov V."/>
            <person name="Mardanov A.V."/>
            <person name="Beletsky A.V."/>
            <person name="Karnachuk O.V."/>
            <person name="Ravin N.V."/>
        </authorList>
    </citation>
    <scope>NUCLEOTIDE SEQUENCE</scope>
    <source>
        <strain evidence="1">RBS10-49</strain>
    </source>
</reference>
<proteinExistence type="predicted"/>
<dbReference type="EMBL" id="JAHHQF010000002">
    <property type="protein sequence ID" value="MBT9281069.1"/>
    <property type="molecule type" value="Genomic_DNA"/>
</dbReference>
<dbReference type="Proteomes" id="UP000748108">
    <property type="component" value="Unassembled WGS sequence"/>
</dbReference>
<dbReference type="Gene3D" id="3.30.420.40">
    <property type="match status" value="1"/>
</dbReference>
<dbReference type="InterPro" id="IPR043129">
    <property type="entry name" value="ATPase_NBD"/>
</dbReference>
<organism evidence="1 2">
    <name type="scientific">Hydrogenibacillus schlegelii</name>
    <name type="common">Bacillus schlegelii</name>
    <dbReference type="NCBI Taxonomy" id="1484"/>
    <lineage>
        <taxon>Bacteria</taxon>
        <taxon>Bacillati</taxon>
        <taxon>Bacillota</taxon>
        <taxon>Bacilli</taxon>
        <taxon>Bacillales</taxon>
        <taxon>Bacillales Family X. Incertae Sedis</taxon>
        <taxon>Hydrogenibacillus</taxon>
    </lineage>
</organism>
<dbReference type="SUPFAM" id="SSF53067">
    <property type="entry name" value="Actin-like ATPase domain"/>
    <property type="match status" value="1"/>
</dbReference>
<gene>
    <name evidence="1" type="ORF">KM312_00090</name>
</gene>
<dbReference type="AlphaFoldDB" id="A0A947CU43"/>
<feature type="non-terminal residue" evidence="1">
    <location>
        <position position="84"/>
    </location>
</feature>
<name>A0A947CU43_HYDSH</name>
<accession>A0A947CU43</accession>
<evidence type="ECO:0000313" key="1">
    <source>
        <dbReference type="EMBL" id="MBT9281069.1"/>
    </source>
</evidence>
<sequence>MRLGAIEAGGTKIVVAVAAFEGDGEGAPGRPLPYRLLERAVLPTEAPETTFGAVVGFFLDAVRRHGPLAALGVASFGPLDLDPE</sequence>
<comment type="caution">
    <text evidence="1">The sequence shown here is derived from an EMBL/GenBank/DDBJ whole genome shotgun (WGS) entry which is preliminary data.</text>
</comment>